<dbReference type="SMART" id="SM00464">
    <property type="entry name" value="LON"/>
    <property type="match status" value="1"/>
</dbReference>
<dbReference type="SUPFAM" id="SSF88697">
    <property type="entry name" value="PUA domain-like"/>
    <property type="match status" value="1"/>
</dbReference>
<dbReference type="STRING" id="265726.KY46_20750"/>
<dbReference type="Proteomes" id="UP000033633">
    <property type="component" value="Unassembled WGS sequence"/>
</dbReference>
<sequence length="200" mass="23095">MPDIALFPSASHVLPEGKLEITITEHRYQRMLKESIEGQRDFALCMRSEEEENDETITRIPAIATKVRVVDFNALDNGLLSIVVEGKTKIRILSVRHERDRLLIADYLPFRAWPPTPLTAKHQCLVEKLKLFFATMPEIGALYPISEFDDLSWVCQRWIESLPLEVHYKQLLIAQDSPALTARFLLKLLDNHQLFDDDIN</sequence>
<evidence type="ECO:0000259" key="1">
    <source>
        <dbReference type="PROSITE" id="PS51787"/>
    </source>
</evidence>
<dbReference type="InterPro" id="IPR015947">
    <property type="entry name" value="PUA-like_sf"/>
</dbReference>
<keyword evidence="3" id="KW-1185">Reference proteome</keyword>
<dbReference type="PATRIC" id="fig|265726.11.peg.2957"/>
<dbReference type="Pfam" id="PF02190">
    <property type="entry name" value="LON_substr_bdg"/>
    <property type="match status" value="1"/>
</dbReference>
<evidence type="ECO:0000313" key="3">
    <source>
        <dbReference type="Proteomes" id="UP000033633"/>
    </source>
</evidence>
<dbReference type="Gene3D" id="2.30.130.40">
    <property type="entry name" value="LON domain-like"/>
    <property type="match status" value="1"/>
</dbReference>
<dbReference type="InterPro" id="IPR046336">
    <property type="entry name" value="Lon_prtase_N_sf"/>
</dbReference>
<comment type="caution">
    <text evidence="2">The sequence shown here is derived from an EMBL/GenBank/DDBJ whole genome shotgun (WGS) entry which is preliminary data.</text>
</comment>
<name>A0A0F5V718_9GAMM</name>
<dbReference type="AlphaFoldDB" id="A0A0F5V718"/>
<dbReference type="Gene3D" id="1.10.4060.10">
    <property type="entry name" value="BPP1347 like domain"/>
    <property type="match status" value="1"/>
</dbReference>
<dbReference type="RefSeq" id="WP_046222495.1">
    <property type="nucleotide sequence ID" value="NZ_JWYV01000029.1"/>
</dbReference>
<dbReference type="PROSITE" id="PS51787">
    <property type="entry name" value="LON_N"/>
    <property type="match status" value="1"/>
</dbReference>
<gene>
    <name evidence="2" type="ORF">KY46_20750</name>
</gene>
<dbReference type="EMBL" id="JWYV01000029">
    <property type="protein sequence ID" value="KKC97990.1"/>
    <property type="molecule type" value="Genomic_DNA"/>
</dbReference>
<dbReference type="GO" id="GO:0008233">
    <property type="term" value="F:peptidase activity"/>
    <property type="evidence" value="ECO:0007669"/>
    <property type="project" value="UniProtKB-KW"/>
</dbReference>
<dbReference type="GO" id="GO:0006508">
    <property type="term" value="P:proteolysis"/>
    <property type="evidence" value="ECO:0007669"/>
    <property type="project" value="UniProtKB-KW"/>
</dbReference>
<organism evidence="2 3">
    <name type="scientific">Photobacterium halotolerans</name>
    <dbReference type="NCBI Taxonomy" id="265726"/>
    <lineage>
        <taxon>Bacteria</taxon>
        <taxon>Pseudomonadati</taxon>
        <taxon>Pseudomonadota</taxon>
        <taxon>Gammaproteobacteria</taxon>
        <taxon>Vibrionales</taxon>
        <taxon>Vibrionaceae</taxon>
        <taxon>Photobacterium</taxon>
    </lineage>
</organism>
<proteinExistence type="predicted"/>
<keyword evidence="2" id="KW-0378">Hydrolase</keyword>
<reference evidence="2 3" key="1">
    <citation type="submission" date="2014-12" db="EMBL/GenBank/DDBJ databases">
        <title>Mercury Reductase activity and rhizosphere competence traits in the genome of root associated Photobacterium halotolerans MELD1.</title>
        <authorList>
            <person name="Mathew D.C."/>
            <person name="Huang C.-C."/>
        </authorList>
    </citation>
    <scope>NUCLEOTIDE SEQUENCE [LARGE SCALE GENOMIC DNA]</scope>
    <source>
        <strain evidence="2 3">MELD1</strain>
    </source>
</reference>
<dbReference type="InterPro" id="IPR003111">
    <property type="entry name" value="Lon_prtase_N"/>
</dbReference>
<accession>A0A0F5V718</accession>
<dbReference type="OrthoDB" id="8558970at2"/>
<evidence type="ECO:0000313" key="2">
    <source>
        <dbReference type="EMBL" id="KKC97990.1"/>
    </source>
</evidence>
<keyword evidence="2" id="KW-0645">Protease</keyword>
<feature type="domain" description="Lon N-terminal" evidence="1">
    <location>
        <begin position="1"/>
        <end position="193"/>
    </location>
</feature>
<protein>
    <submittedName>
        <fullName evidence="2">Lon protease</fullName>
    </submittedName>
</protein>